<reference evidence="4" key="1">
    <citation type="submission" date="2022-05" db="EMBL/GenBank/DDBJ databases">
        <authorList>
            <person name="Okamura Y."/>
        </authorList>
    </citation>
    <scope>NUCLEOTIDE SEQUENCE</scope>
</reference>
<keyword evidence="1" id="KW-0175">Coiled coil</keyword>
<protein>
    <recommendedName>
        <fullName evidence="3">Chitin-binding type-2 domain-containing protein</fullName>
    </recommendedName>
</protein>
<sequence length="302" mass="34634">MPRTVLGWYSVVFSVVSDIYIYIYTMATALIRFIVLFLFSTCVIADEIELEATSGVVLKMLREMANQTSADTLNLPANATSIRENITDTFSCENRVYGYYADVDNDCQIFHVCLPSQTQSGRNVTYRWSFICPAETVFNQEVLVCTRSIDSIPCEDSPAYYDLNMEIGKVADKKEDTQSINQIETNTNKNDVKETENVTVKNQKRFPSRKKQNMVEKLIEKAVEEMNKMEDEVTDSDDNIESDDMNTSANIEMTQPEEVVDMKSEVPEMEATFEDSRLGMERSLRTGRHGWRGSYRYRSNQN</sequence>
<dbReference type="InterPro" id="IPR052976">
    <property type="entry name" value="Scoloptoxin-like"/>
</dbReference>
<dbReference type="InterPro" id="IPR036508">
    <property type="entry name" value="Chitin-bd_dom_sf"/>
</dbReference>
<dbReference type="Proteomes" id="UP001152562">
    <property type="component" value="Unassembled WGS sequence"/>
</dbReference>
<dbReference type="GO" id="GO:0005576">
    <property type="term" value="C:extracellular region"/>
    <property type="evidence" value="ECO:0007669"/>
    <property type="project" value="InterPro"/>
</dbReference>
<organism evidence="4 5">
    <name type="scientific">Pieris brassicae</name>
    <name type="common">White butterfly</name>
    <name type="synonym">Large white butterfly</name>
    <dbReference type="NCBI Taxonomy" id="7116"/>
    <lineage>
        <taxon>Eukaryota</taxon>
        <taxon>Metazoa</taxon>
        <taxon>Ecdysozoa</taxon>
        <taxon>Arthropoda</taxon>
        <taxon>Hexapoda</taxon>
        <taxon>Insecta</taxon>
        <taxon>Pterygota</taxon>
        <taxon>Neoptera</taxon>
        <taxon>Endopterygota</taxon>
        <taxon>Lepidoptera</taxon>
        <taxon>Glossata</taxon>
        <taxon>Ditrysia</taxon>
        <taxon>Papilionoidea</taxon>
        <taxon>Pieridae</taxon>
        <taxon>Pierinae</taxon>
        <taxon>Pieris</taxon>
    </lineage>
</organism>
<evidence type="ECO:0000259" key="3">
    <source>
        <dbReference type="PROSITE" id="PS50940"/>
    </source>
</evidence>
<feature type="region of interest" description="Disordered" evidence="2">
    <location>
        <begin position="275"/>
        <end position="302"/>
    </location>
</feature>
<evidence type="ECO:0000256" key="2">
    <source>
        <dbReference type="SAM" id="MobiDB-lite"/>
    </source>
</evidence>
<keyword evidence="5" id="KW-1185">Reference proteome</keyword>
<accession>A0A9P0TDD1</accession>
<evidence type="ECO:0000313" key="5">
    <source>
        <dbReference type="Proteomes" id="UP001152562"/>
    </source>
</evidence>
<dbReference type="PANTHER" id="PTHR22933:SF43">
    <property type="entry name" value="LP10131P"/>
    <property type="match status" value="1"/>
</dbReference>
<comment type="caution">
    <text evidence="4">The sequence shown here is derived from an EMBL/GenBank/DDBJ whole genome shotgun (WGS) entry which is preliminary data.</text>
</comment>
<dbReference type="GO" id="GO:0008061">
    <property type="term" value="F:chitin binding"/>
    <property type="evidence" value="ECO:0007669"/>
    <property type="project" value="InterPro"/>
</dbReference>
<dbReference type="Pfam" id="PF01607">
    <property type="entry name" value="CBM_14"/>
    <property type="match status" value="1"/>
</dbReference>
<gene>
    <name evidence="4" type="ORF">PIBRA_LOCUS6293</name>
</gene>
<dbReference type="AlphaFoldDB" id="A0A9P0TDD1"/>
<dbReference type="SUPFAM" id="SSF57625">
    <property type="entry name" value="Invertebrate chitin-binding proteins"/>
    <property type="match status" value="1"/>
</dbReference>
<proteinExistence type="predicted"/>
<feature type="domain" description="Chitin-binding type-2" evidence="3">
    <location>
        <begin position="89"/>
        <end position="156"/>
    </location>
</feature>
<evidence type="ECO:0000313" key="4">
    <source>
        <dbReference type="EMBL" id="CAH4029551.1"/>
    </source>
</evidence>
<name>A0A9P0TDD1_PIEBR</name>
<dbReference type="InterPro" id="IPR002557">
    <property type="entry name" value="Chitin-bd_dom"/>
</dbReference>
<feature type="compositionally biased region" description="Basic and acidic residues" evidence="2">
    <location>
        <begin position="275"/>
        <end position="284"/>
    </location>
</feature>
<dbReference type="PROSITE" id="PS50940">
    <property type="entry name" value="CHIT_BIND_II"/>
    <property type="match status" value="1"/>
</dbReference>
<dbReference type="PANTHER" id="PTHR22933">
    <property type="entry name" value="FI18007P1-RELATED"/>
    <property type="match status" value="1"/>
</dbReference>
<feature type="coiled-coil region" evidence="1">
    <location>
        <begin position="212"/>
        <end position="239"/>
    </location>
</feature>
<evidence type="ECO:0000256" key="1">
    <source>
        <dbReference type="SAM" id="Coils"/>
    </source>
</evidence>
<dbReference type="EMBL" id="CALOZG010000008">
    <property type="protein sequence ID" value="CAH4029551.1"/>
    <property type="molecule type" value="Genomic_DNA"/>
</dbReference>